<dbReference type="AlphaFoldDB" id="A0A3B1B189"/>
<dbReference type="Pfam" id="PF01408">
    <property type="entry name" value="GFO_IDH_MocA"/>
    <property type="match status" value="1"/>
</dbReference>
<dbReference type="Gene3D" id="3.40.50.720">
    <property type="entry name" value="NAD(P)-binding Rossmann-like Domain"/>
    <property type="match status" value="1"/>
</dbReference>
<evidence type="ECO:0000313" key="3">
    <source>
        <dbReference type="EMBL" id="VAW98826.1"/>
    </source>
</evidence>
<dbReference type="PANTHER" id="PTHR43377">
    <property type="entry name" value="BILIVERDIN REDUCTASE A"/>
    <property type="match status" value="1"/>
</dbReference>
<dbReference type="PANTHER" id="PTHR43377:SF1">
    <property type="entry name" value="BILIVERDIN REDUCTASE A"/>
    <property type="match status" value="1"/>
</dbReference>
<dbReference type="GO" id="GO:0000166">
    <property type="term" value="F:nucleotide binding"/>
    <property type="evidence" value="ECO:0007669"/>
    <property type="project" value="InterPro"/>
</dbReference>
<dbReference type="InterPro" id="IPR000683">
    <property type="entry name" value="Gfo/Idh/MocA-like_OxRdtase_N"/>
</dbReference>
<dbReference type="SUPFAM" id="SSF51735">
    <property type="entry name" value="NAD(P)-binding Rossmann-fold domains"/>
    <property type="match status" value="1"/>
</dbReference>
<dbReference type="InterPro" id="IPR051450">
    <property type="entry name" value="Gfo/Idh/MocA_Oxidoreductases"/>
</dbReference>
<reference evidence="3" key="1">
    <citation type="submission" date="2018-06" db="EMBL/GenBank/DDBJ databases">
        <authorList>
            <person name="Zhirakovskaya E."/>
        </authorList>
    </citation>
    <scope>NUCLEOTIDE SEQUENCE</scope>
</reference>
<dbReference type="InterPro" id="IPR055170">
    <property type="entry name" value="GFO_IDH_MocA-like_dom"/>
</dbReference>
<dbReference type="SUPFAM" id="SSF55347">
    <property type="entry name" value="Glyceraldehyde-3-phosphate dehydrogenase-like, C-terminal domain"/>
    <property type="match status" value="1"/>
</dbReference>
<proteinExistence type="predicted"/>
<feature type="domain" description="Gfo/Idh/MocA-like oxidoreductase N-terminal" evidence="1">
    <location>
        <begin position="4"/>
        <end position="120"/>
    </location>
</feature>
<evidence type="ECO:0000259" key="2">
    <source>
        <dbReference type="Pfam" id="PF22725"/>
    </source>
</evidence>
<name>A0A3B1B189_9ZZZZ</name>
<dbReference type="Pfam" id="PF22725">
    <property type="entry name" value="GFO_IDH_MocA_C3"/>
    <property type="match status" value="1"/>
</dbReference>
<sequence>MAPIKTAVVGVGYLGKFHAQKYAALPTSKLIAVCDNNIETATTIADELNVRALDSLPALLPEIDALSIVVPTQLHYDIAKQCLIAGKHILLEKPMTTTLEQARELIALADEHQCILQIGHLERFNPAILALQDTLQHPLFIESQRIAPFNPRGADVNVILDLMIHDIDIILDIVNSEVTNIDAKGVAVLSKDIDIANVRLQFENGCVANVTASRAGMKSERKMRVFQHDTYVSVDFQNKKVGIHRKGDGEQFPGVANIESKELEFDQGDALNSEIESFLNCITNNKKPKVDGVSGARALQTAIEITLLLNEAK</sequence>
<gene>
    <name evidence="3" type="ORF">MNBD_GAMMA21-425</name>
</gene>
<feature type="domain" description="GFO/IDH/MocA-like oxidoreductase" evidence="2">
    <location>
        <begin position="157"/>
        <end position="225"/>
    </location>
</feature>
<dbReference type="InterPro" id="IPR036291">
    <property type="entry name" value="NAD(P)-bd_dom_sf"/>
</dbReference>
<dbReference type="EMBL" id="UOFR01000063">
    <property type="protein sequence ID" value="VAW98826.1"/>
    <property type="molecule type" value="Genomic_DNA"/>
</dbReference>
<dbReference type="Gene3D" id="3.30.360.10">
    <property type="entry name" value="Dihydrodipicolinate Reductase, domain 2"/>
    <property type="match status" value="1"/>
</dbReference>
<organism evidence="3">
    <name type="scientific">hydrothermal vent metagenome</name>
    <dbReference type="NCBI Taxonomy" id="652676"/>
    <lineage>
        <taxon>unclassified sequences</taxon>
        <taxon>metagenomes</taxon>
        <taxon>ecological metagenomes</taxon>
    </lineage>
</organism>
<evidence type="ECO:0000259" key="1">
    <source>
        <dbReference type="Pfam" id="PF01408"/>
    </source>
</evidence>
<protein>
    <submittedName>
        <fullName evidence="3">Oxidoreductase, Gfo/Idh/MocA family</fullName>
    </submittedName>
</protein>
<accession>A0A3B1B189</accession>